<dbReference type="InterPro" id="IPR016119">
    <property type="entry name" value="Br/Cl_peroxidase_C"/>
</dbReference>
<dbReference type="Pfam" id="PF18962">
    <property type="entry name" value="Por_Secre_tail"/>
    <property type="match status" value="1"/>
</dbReference>
<evidence type="ECO:0000259" key="3">
    <source>
        <dbReference type="Pfam" id="PF18962"/>
    </source>
</evidence>
<dbReference type="InterPro" id="IPR049283">
    <property type="entry name" value="DUF6851"/>
</dbReference>
<protein>
    <recommendedName>
        <fullName evidence="7">ASPIC/UnbV domain-containing protein</fullName>
    </recommendedName>
</protein>
<evidence type="ECO:0000259" key="4">
    <source>
        <dbReference type="Pfam" id="PF21167"/>
    </source>
</evidence>
<dbReference type="Pfam" id="PF13517">
    <property type="entry name" value="FG-GAP_3"/>
    <property type="match status" value="2"/>
</dbReference>
<proteinExistence type="predicted"/>
<sequence>MSKSLLSLLFVLVFYSQIVSAQKIFKHIETVSGFGDLAENNGVSVADFDGDFDLDILVVSIWKDEIGKDKTHSKLYRNNNDGTFTDVTEGSGLENLLEFSELDASYNNFLGLKGFKFGAYWGDYNNDGFPDIFFTHLTKVQLFKNLGNGTFKDVTNEAGILGKNNCNNTGAVWFDYNKDSFLDLYIVDWKGCKSNTLYKNNGNGTFVNVTQSVSINSAIGLPGYNPFPFDFNKDGWMDLYLTNDFREPNQLFINNNGTSFTERANFFKADMRFNDMGIAISDYNKDGYFDFFISTIANNSLLTGKSDGTFDENASQMLVKRTGWSWGTKFGDFDLDGDEDLIVVNGFQNAIVDEEVNFYFENKFNNGISSFSNTNDQGLGELSVSVEVVDFDFDHDGDLDVFISNSQHNSYFYENTIINTFGSQNNNWFQLSLQGTISNRDAIGTKITVQTDKDKLIRFYTGVGFLGQNLKPVHFGLADATTILELKIEWPSGHVDVYKDLEINTFAKAIENSSYQKLAISPATKRVGCTDPNSCNFNPNATVSDGSCTYAQVSEIITGPQKVSYFSITNYAYNLNDGDSIQWRVEGGEIISGEGTPNISVKWDFATQGKITIVVTTSQCKSKEISKLINLSVQNIAENKSIARIWNEALLEAIRGDFARPTIHARNLFHTSIAMYDAWAIYSNNALPYLMGNNINNFTSTLSSFVPQEEIELSRKKAISYAAYRLLSYRFKNSPNATSTLAKFDILMNQLGFDSAFTSTNYENGDARALGNYIAKTIIDYGNLDGAREQFGYDNAHYAPVNIALAPEIPGNPTLSNPNRWQSLSLDTFIDQSGNVIEGEDIDFLSPEWGNVWTFAMKDSHKKTYQRNGFDYHVYHDPSSPPFLDSPDQSLSDAYKKGFAQVAIWASHLDSSDGVLWDISPKSIGNISKDVLPTSFTEYSNFYKFLEGGDIGKGHSVNPITKESYQPQIVPRGDYTRVLAEFWADGPHSETPPGHWFTILNYVNDHSLFEKKLAGEGEALNHLEWDVKSYFILGGAMHDAAVAAWSIKGWYDYIRPISAIRYLADLGQSSDTSLPNYHPNGILLEPGYIELVNENDPLAIRNPENVGKIKLFTWRGHKAIGDTNTDQAGVGWILAENWWPYQRPSFVTPPFAGFVSGHSTFSRAAAEVMTLLTGDAFFPGGIGEFKAKKNEFLVFEEGPSVDVTLQWATYRDASDQCSLSRIWGGIHPPADDIPGRLIGVKVGVEAFNYAVPYFTKKASLSSEVENNIQNRSIIFPNPVVKSNEIVVTNTTMEDTFSLYDINGRIIQIQQYFAQSLQRTILKFQSLAAGIYVLKNTNGTSWRLIIQ</sequence>
<keyword evidence="6" id="KW-1185">Reference proteome</keyword>
<feature type="domain" description="DUF6851" evidence="4">
    <location>
        <begin position="673"/>
        <end position="822"/>
    </location>
</feature>
<organism evidence="5 6">
    <name type="scientific">Polaribacter gangjinensis</name>
    <dbReference type="NCBI Taxonomy" id="574710"/>
    <lineage>
        <taxon>Bacteria</taxon>
        <taxon>Pseudomonadati</taxon>
        <taxon>Bacteroidota</taxon>
        <taxon>Flavobacteriia</taxon>
        <taxon>Flavobacteriales</taxon>
        <taxon>Flavobacteriaceae</taxon>
    </lineage>
</organism>
<dbReference type="SUPFAM" id="SSF69318">
    <property type="entry name" value="Integrin alpha N-terminal domain"/>
    <property type="match status" value="1"/>
</dbReference>
<dbReference type="Gene3D" id="1.10.606.10">
    <property type="entry name" value="Vanadium-containing Chloroperoxidase, domain 2"/>
    <property type="match status" value="1"/>
</dbReference>
<dbReference type="EMBL" id="MSCL01000001">
    <property type="protein sequence ID" value="PQJ74681.1"/>
    <property type="molecule type" value="Genomic_DNA"/>
</dbReference>
<gene>
    <name evidence="5" type="ORF">BTO13_05160</name>
</gene>
<dbReference type="NCBIfam" id="TIGR04183">
    <property type="entry name" value="Por_Secre_tail"/>
    <property type="match status" value="1"/>
</dbReference>
<accession>A0A2S7WBP8</accession>
<dbReference type="SUPFAM" id="SSF48317">
    <property type="entry name" value="Acid phosphatase/Vanadium-dependent haloperoxidase"/>
    <property type="match status" value="1"/>
</dbReference>
<dbReference type="InterPro" id="IPR028994">
    <property type="entry name" value="Integrin_alpha_N"/>
</dbReference>
<dbReference type="InterPro" id="IPR036938">
    <property type="entry name" value="PAP2/HPO_sf"/>
</dbReference>
<dbReference type="CDD" id="cd03398">
    <property type="entry name" value="PAP2_haloperoxidase"/>
    <property type="match status" value="1"/>
</dbReference>
<feature type="domain" description="ASPIC/UnbV" evidence="2">
    <location>
        <begin position="442"/>
        <end position="505"/>
    </location>
</feature>
<dbReference type="Proteomes" id="UP000237608">
    <property type="component" value="Unassembled WGS sequence"/>
</dbReference>
<dbReference type="PANTHER" id="PTHR34599">
    <property type="entry name" value="PEROXIDASE-RELATED"/>
    <property type="match status" value="1"/>
</dbReference>
<reference evidence="5 6" key="1">
    <citation type="submission" date="2016-12" db="EMBL/GenBank/DDBJ databases">
        <title>Trade-off between light-utilization and light-protection in marine flavobacteria.</title>
        <authorList>
            <person name="Kumagai Y."/>
            <person name="Yoshizawa S."/>
            <person name="Kogure K."/>
            <person name="Iwasaki W."/>
        </authorList>
    </citation>
    <scope>NUCLEOTIDE SEQUENCE [LARGE SCALE GENOMIC DNA]</scope>
    <source>
        <strain evidence="5 6">KCTC 22729</strain>
    </source>
</reference>
<name>A0A2S7WBP8_9FLAO</name>
<dbReference type="RefSeq" id="WP_105045829.1">
    <property type="nucleotide sequence ID" value="NZ_CP150662.1"/>
</dbReference>
<dbReference type="OrthoDB" id="9780455at2"/>
<comment type="caution">
    <text evidence="5">The sequence shown here is derived from an EMBL/GenBank/DDBJ whole genome shotgun (WGS) entry which is preliminary data.</text>
</comment>
<dbReference type="Pfam" id="PF07593">
    <property type="entry name" value="UnbV_ASPIC"/>
    <property type="match status" value="1"/>
</dbReference>
<dbReference type="InterPro" id="IPR013517">
    <property type="entry name" value="FG-GAP"/>
</dbReference>
<dbReference type="PANTHER" id="PTHR34599:SF2">
    <property type="entry name" value="TRAF-TYPE DOMAIN-CONTAINING PROTEIN"/>
    <property type="match status" value="1"/>
</dbReference>
<keyword evidence="1" id="KW-0732">Signal</keyword>
<evidence type="ECO:0008006" key="7">
    <source>
        <dbReference type="Google" id="ProtNLM"/>
    </source>
</evidence>
<dbReference type="Pfam" id="PF21167">
    <property type="entry name" value="DUF6851"/>
    <property type="match status" value="1"/>
</dbReference>
<feature type="domain" description="Secretion system C-terminal sorting" evidence="3">
    <location>
        <begin position="1274"/>
        <end position="1339"/>
    </location>
</feature>
<dbReference type="InterPro" id="IPR011519">
    <property type="entry name" value="UnbV_ASPIC"/>
</dbReference>
<evidence type="ECO:0000259" key="2">
    <source>
        <dbReference type="Pfam" id="PF07593"/>
    </source>
</evidence>
<evidence type="ECO:0000313" key="6">
    <source>
        <dbReference type="Proteomes" id="UP000237608"/>
    </source>
</evidence>
<dbReference type="GO" id="GO:0004601">
    <property type="term" value="F:peroxidase activity"/>
    <property type="evidence" value="ECO:0007669"/>
    <property type="project" value="InterPro"/>
</dbReference>
<evidence type="ECO:0000313" key="5">
    <source>
        <dbReference type="EMBL" id="PQJ74681.1"/>
    </source>
</evidence>
<dbReference type="InterPro" id="IPR026444">
    <property type="entry name" value="Secre_tail"/>
</dbReference>
<dbReference type="InterPro" id="IPR052559">
    <property type="entry name" value="V-haloperoxidase"/>
</dbReference>
<evidence type="ECO:0000256" key="1">
    <source>
        <dbReference type="ARBA" id="ARBA00022729"/>
    </source>
</evidence>